<feature type="domain" description="Fibronectin type-III" evidence="1">
    <location>
        <begin position="1248"/>
        <end position="1338"/>
    </location>
</feature>
<dbReference type="CDD" id="cd14488">
    <property type="entry name" value="CBM6-CBM35-CBM36_like_2"/>
    <property type="match status" value="1"/>
</dbReference>
<dbReference type="InterPro" id="IPR036116">
    <property type="entry name" value="FN3_sf"/>
</dbReference>
<dbReference type="SMART" id="SM00060">
    <property type="entry name" value="FN3"/>
    <property type="match status" value="8"/>
</dbReference>
<dbReference type="SUPFAM" id="SSF110296">
    <property type="entry name" value="Oligoxyloglucan reducing end-specific cellobiohydrolase"/>
    <property type="match status" value="2"/>
</dbReference>
<dbReference type="CDD" id="cd00063">
    <property type="entry name" value="FN3"/>
    <property type="match status" value="7"/>
</dbReference>
<accession>A0A1J5TFV5</accession>
<dbReference type="Gene3D" id="2.60.120.260">
    <property type="entry name" value="Galactose-binding domain-like"/>
    <property type="match status" value="1"/>
</dbReference>
<feature type="domain" description="Fibronectin type-III" evidence="1">
    <location>
        <begin position="1842"/>
        <end position="1932"/>
    </location>
</feature>
<evidence type="ECO:0000259" key="1">
    <source>
        <dbReference type="PROSITE" id="PS50853"/>
    </source>
</evidence>
<dbReference type="GO" id="GO:0016052">
    <property type="term" value="P:carbohydrate catabolic process"/>
    <property type="evidence" value="ECO:0007669"/>
    <property type="project" value="InterPro"/>
</dbReference>
<dbReference type="InterPro" id="IPR010502">
    <property type="entry name" value="Carb-bd_dom_fam9"/>
</dbReference>
<evidence type="ECO:0000313" key="2">
    <source>
        <dbReference type="EMBL" id="OIR15064.1"/>
    </source>
</evidence>
<dbReference type="EC" id="3.2.1.-" evidence="2"/>
<gene>
    <name evidence="2" type="primary">xghA_1</name>
    <name evidence="2" type="ORF">GALL_41830</name>
</gene>
<feature type="domain" description="Fibronectin type-III" evidence="1">
    <location>
        <begin position="732"/>
        <end position="824"/>
    </location>
</feature>
<feature type="domain" description="Fibronectin type-III" evidence="1">
    <location>
        <begin position="825"/>
        <end position="912"/>
    </location>
</feature>
<dbReference type="Pfam" id="PF06452">
    <property type="entry name" value="CBM9_1"/>
    <property type="match status" value="1"/>
</dbReference>
<dbReference type="GO" id="GO:0004553">
    <property type="term" value="F:hydrolase activity, hydrolyzing O-glycosyl compounds"/>
    <property type="evidence" value="ECO:0007669"/>
    <property type="project" value="InterPro"/>
</dbReference>
<dbReference type="PANTHER" id="PTHR43739:SF5">
    <property type="entry name" value="EXO-ALPHA-SIALIDASE"/>
    <property type="match status" value="1"/>
</dbReference>
<dbReference type="SUPFAM" id="SSF49785">
    <property type="entry name" value="Galactose-binding domain-like"/>
    <property type="match status" value="1"/>
</dbReference>
<dbReference type="Pfam" id="PF25275">
    <property type="entry name" value="Golvesin_C"/>
    <property type="match status" value="2"/>
</dbReference>
<dbReference type="InterPro" id="IPR008979">
    <property type="entry name" value="Galactose-bd-like_sf"/>
</dbReference>
<sequence length="2068" mass="214405">MKTPSILRFGLLIVCLLLCIRSVDAYTTDPYAWSLVPMGGCGSVTSLAINPTVPDVMYIGADVGGLDRWDPVNQKWVPTLDFMRYNPDDNNYGVAAVALDPTDPTGKTVWVSVGINDWTKGEVMKSTDGGASWIRNSKGMFYNDSNTDQAHTQRLAVDPANGNVVYNASRDGLWRTTDGGVTWVKLTSAPTGDITALGTAKGGSGVQMVIIDPTSGTSANPTRTNRVIIAPLGSPLYKTEDGGTTWTVMTGSPVSANHAAITTTGVLYVTSDTGLYEYSGGASGTWSTISPVASSAYGAVAVDPFNNSNIIVSQKTGFQFPLWRSTDGGATWPYVSGSGNESLTFNPSWFGSTWFRANTSTLAFDPFHQGTVWTSDYFAPWRTTNMFASVVPWTCYVLGHEEADITPLLLSPPAGNVLLYCGTVDVQGFEYTSMTAWPTHITIGYVAGQSGKNLTGGDFEEADPNFVAMAGVFQWNGSGSGGYSTDGGSTFHDFASNPVNYGGRIAVSATSRTMVWMAAGSGLGSSYSTDLGNTWAPCGGVNPQSLLQGNAFEWRSPLASDRINGNKFYIYDWAHAQFDRSTDGGQTFQTVTTAVLPYGPSGWGKKVDLVANPYTEGDLWLSIEDNGLYHSTNSGDTWTKLSNVQNAYMVALGMGPNATTPSVYVMGMVDGDTNEGIFRSDDMGASWFKIDLYRPYPGRGPNMMVGDRRNYGQVYIGTNIGLFEGQRTTAFIPAAPIGLTATPGNTQVTLSWTPSSGATSYNVQRATVSGGPYTIISSPSGANYTDGGLTNGTTYYYVVSAVSSAGASGNSAEVSAAPQLTVPTAPTGLVAIARSGQIALSWSASNTATSYNIKRASVSGGPYTTVGTSAGTLYTDTGLGNGSVYYYVVSAVNSLGEGGGSLQIKATPAAPDASMVYAATAPVIDGNDTDSVWSSAMSYNITNLAGTLPAGHVFAANYKAAWDNNNLYVLVDVTDDVLLKYVTNPWDGDGVELYVDADDSKGTSYDSNDFQYEFPWNSTAFLETKHSATAGVQFAQVNTTGGYRIEVAIPWTTLGVLPGSNNLVGLDVHVNNADTTAGTRDCKLMWWASVDNVWSNPSLMASVALLPAGTSDPLLAGTNFNDGAGPWGGNTANTADKAFDTDTGTYYDCANASGGYTGIDLGGGATATVTSIRYYARSGYASRMVGGVFEGSNSPTTGYVTLATVASASDTAWTGITVTGASPYRYLRYSGPNNGYCNVAEIEFHGIVPAAPKGLTATAGDSQVALSWTASPGATSYNLFRSTVSGSGYTSVAAGIAGTSYTDAGLANGTQYYYVVSAANSTGSSPYSAEASATPAPIPPAPTGLSATAGNSQMALSWTASPGASTYNILRSTVSGSGYASVATGIASTSYTDTGLTNGTTYYYVVSATNSTGTSANSAEASATPLTAPPAPTGLVATAGDSQVALAWAASAGATSYNILRSTVSGSGYASIATGIAGPGYTDTGLTNGTTYYYVVSASNSVGTSPNSAEVSATPAPIPSAPSGVTATAGNSEVALTWVASAGATSYSILRSTVSGSSYTTVATSVAGTSYTDTGLTDGTTYYYVVSATNSTGTSPNSTEISATPTSLLPQSPTSLTAMAAGATQINLAWVDNSANETQFRIERMQAAGSFAFLADAPANATTYSDVGLAANSTYTYQVRAENSNGSSIWSNQANATTGAAVTIIQDNADASGVVVTGAWTPSTTTAGYYGADYLHDGNTGSTGGKSVTFTPTIPTTGSYSVYVRWTAYTNRATNAPIDIVDSAGVTHTFSENQQNNGGTWVLLGTYTFNVGTTGYLKIRNDGANGYVIADAVEWVQQTPTPPPSPTGLTATWGDTKVALSWTGSVNATSYNVLRSTVSGSGYTTVATGIGTPSYTDTGLTNGTTYYYVVSASNSAGTSSNSSEVSATPAAVTIIQDNADASGVLVTGAWTSSTTTAGYYGADYLHDGNTGSTGGKSVTFTPTIPTTGSYSVYVRWTAYTNRATNAPIDIVDSAGVTHTFSENQQNNGGTWVLLGSYTFDAGTTSYLKIRNDGANGYVIADAVEWVLQ</sequence>
<dbReference type="InterPro" id="IPR013783">
    <property type="entry name" value="Ig-like_fold"/>
</dbReference>
<comment type="caution">
    <text evidence="2">The sequence shown here is derived from an EMBL/GenBank/DDBJ whole genome shotgun (WGS) entry which is preliminary data.</text>
</comment>
<dbReference type="InterPro" id="IPR015943">
    <property type="entry name" value="WD40/YVTN_repeat-like_dom_sf"/>
</dbReference>
<dbReference type="Gene3D" id="2.60.40.10">
    <property type="entry name" value="Immunoglobulins"/>
    <property type="match status" value="8"/>
</dbReference>
<proteinExistence type="predicted"/>
<name>A0A1J5TFV5_9ZZZZ</name>
<dbReference type="EMBL" id="MLJW01000010">
    <property type="protein sequence ID" value="OIR15064.1"/>
    <property type="molecule type" value="Genomic_DNA"/>
</dbReference>
<dbReference type="InterPro" id="IPR033803">
    <property type="entry name" value="CBD-like_Golvesin-Xly"/>
</dbReference>
<dbReference type="Gene3D" id="2.60.40.1190">
    <property type="match status" value="1"/>
</dbReference>
<keyword evidence="2" id="KW-0326">Glycosidase</keyword>
<reference evidence="2" key="1">
    <citation type="submission" date="2016-10" db="EMBL/GenBank/DDBJ databases">
        <title>Sequence of Gallionella enrichment culture.</title>
        <authorList>
            <person name="Poehlein A."/>
            <person name="Muehling M."/>
            <person name="Daniel R."/>
        </authorList>
    </citation>
    <scope>NUCLEOTIDE SEQUENCE</scope>
</reference>
<feature type="domain" description="Fibronectin type-III" evidence="1">
    <location>
        <begin position="1518"/>
        <end position="1609"/>
    </location>
</feature>
<dbReference type="CDD" id="cd09619">
    <property type="entry name" value="CBM9_like_4"/>
    <property type="match status" value="1"/>
</dbReference>
<dbReference type="PANTHER" id="PTHR43739">
    <property type="entry name" value="XYLOGLUCANASE (EUROFUNG)"/>
    <property type="match status" value="1"/>
</dbReference>
<dbReference type="SUPFAM" id="SSF49265">
    <property type="entry name" value="Fibronectin type III"/>
    <property type="match status" value="5"/>
</dbReference>
<feature type="domain" description="Fibronectin type-III" evidence="1">
    <location>
        <begin position="1612"/>
        <end position="1701"/>
    </location>
</feature>
<organism evidence="2">
    <name type="scientific">mine drainage metagenome</name>
    <dbReference type="NCBI Taxonomy" id="410659"/>
    <lineage>
        <taxon>unclassified sequences</taxon>
        <taxon>metagenomes</taxon>
        <taxon>ecological metagenomes</taxon>
    </lineage>
</organism>
<dbReference type="GO" id="GO:0030246">
    <property type="term" value="F:carbohydrate binding"/>
    <property type="evidence" value="ECO:0007669"/>
    <property type="project" value="InterPro"/>
</dbReference>
<feature type="domain" description="Fibronectin type-III" evidence="1">
    <location>
        <begin position="1339"/>
        <end position="1430"/>
    </location>
</feature>
<keyword evidence="2" id="KW-0378">Hydrolase</keyword>
<dbReference type="PROSITE" id="PS50853">
    <property type="entry name" value="FN3"/>
    <property type="match status" value="7"/>
</dbReference>
<dbReference type="Gene3D" id="2.130.10.10">
    <property type="entry name" value="YVTN repeat-like/Quinoprotein amine dehydrogenase"/>
    <property type="match status" value="2"/>
</dbReference>
<dbReference type="InterPro" id="IPR052025">
    <property type="entry name" value="Xyloglucanase_GH74"/>
</dbReference>
<dbReference type="GO" id="GO:0010411">
    <property type="term" value="P:xyloglucan metabolic process"/>
    <property type="evidence" value="ECO:0007669"/>
    <property type="project" value="TreeGrafter"/>
</dbReference>
<dbReference type="SUPFAM" id="SSF49344">
    <property type="entry name" value="CBD9-like"/>
    <property type="match status" value="1"/>
</dbReference>
<dbReference type="InterPro" id="IPR003961">
    <property type="entry name" value="FN3_dom"/>
</dbReference>
<protein>
    <submittedName>
        <fullName evidence="2">Xyloglucanase Xgh74A</fullName>
        <ecNumber evidence="2">3.2.1.-</ecNumber>
    </submittedName>
</protein>
<dbReference type="Pfam" id="PF00041">
    <property type="entry name" value="fn3"/>
    <property type="match status" value="3"/>
</dbReference>